<feature type="transmembrane region" description="Helical" evidence="5">
    <location>
        <begin position="246"/>
        <end position="266"/>
    </location>
</feature>
<dbReference type="CDD" id="cd17317">
    <property type="entry name" value="MFS_SLC22"/>
    <property type="match status" value="1"/>
</dbReference>
<evidence type="ECO:0000256" key="1">
    <source>
        <dbReference type="ARBA" id="ARBA00004141"/>
    </source>
</evidence>
<evidence type="ECO:0000256" key="5">
    <source>
        <dbReference type="SAM" id="Phobius"/>
    </source>
</evidence>
<dbReference type="InterPro" id="IPR011701">
    <property type="entry name" value="MFS"/>
</dbReference>
<dbReference type="SUPFAM" id="SSF103473">
    <property type="entry name" value="MFS general substrate transporter"/>
    <property type="match status" value="1"/>
</dbReference>
<evidence type="ECO:0000256" key="2">
    <source>
        <dbReference type="ARBA" id="ARBA00022692"/>
    </source>
</evidence>
<keyword evidence="2 5" id="KW-0812">Transmembrane</keyword>
<dbReference type="PROSITE" id="PS50850">
    <property type="entry name" value="MFS"/>
    <property type="match status" value="1"/>
</dbReference>
<keyword evidence="8" id="KW-1185">Reference proteome</keyword>
<organism evidence="7 8">
    <name type="scientific">Coptotermes formosanus</name>
    <name type="common">Formosan subterranean termite</name>
    <dbReference type="NCBI Taxonomy" id="36987"/>
    <lineage>
        <taxon>Eukaryota</taxon>
        <taxon>Metazoa</taxon>
        <taxon>Ecdysozoa</taxon>
        <taxon>Arthropoda</taxon>
        <taxon>Hexapoda</taxon>
        <taxon>Insecta</taxon>
        <taxon>Pterygota</taxon>
        <taxon>Neoptera</taxon>
        <taxon>Polyneoptera</taxon>
        <taxon>Dictyoptera</taxon>
        <taxon>Blattodea</taxon>
        <taxon>Blattoidea</taxon>
        <taxon>Termitoidae</taxon>
        <taxon>Rhinotermitidae</taxon>
        <taxon>Coptotermes</taxon>
    </lineage>
</organism>
<name>A0A6L2Q8U7_COPFO</name>
<dbReference type="Gene3D" id="1.20.1250.20">
    <property type="entry name" value="MFS general substrate transporter like domains"/>
    <property type="match status" value="1"/>
</dbReference>
<dbReference type="OrthoDB" id="3936150at2759"/>
<dbReference type="InterPro" id="IPR036259">
    <property type="entry name" value="MFS_trans_sf"/>
</dbReference>
<accession>A0A6L2Q8U7</accession>
<protein>
    <recommendedName>
        <fullName evidence="6">Major facilitator superfamily (MFS) profile domain-containing protein</fullName>
    </recommendedName>
</protein>
<feature type="transmembrane region" description="Helical" evidence="5">
    <location>
        <begin position="440"/>
        <end position="463"/>
    </location>
</feature>
<dbReference type="EMBL" id="BLKM01002051">
    <property type="protein sequence ID" value="GFG40420.1"/>
    <property type="molecule type" value="Genomic_DNA"/>
</dbReference>
<sequence length="542" mass="59413">MYGVNLGTCCVFAEQATMDFDEVLEEIGELGRYQITTYLLICLPVLFSAANSLTYVFTAGVPNYRCLVPGCDDPTNPSYLAPLLAEAIPSADHEGSQPYKPHQCQMYIPYNNATNMSCPLGHFSRNTVTCDAWVYEDSEHTIVGEWNLTCLHNQWKLSLVGTVHFAGILLGSIIFGLLADRFGRKMVFVVCIMFMSLTGVAQAVAPNYVTFQVFVFMNALGTAGVYPLAFIIGVEMVGRQKRETSATVLNYFYALGEAAVALVAWLSKSWVVIQLVVSAPPAVFILYYWFVPESVRWLLARQKNRRAGKIVRKAARVNGVVLSERLLSRFEGGKAEGREVRTSCQCVYVHYLLSQQKNLLLFLLRTANAFVYYGMSVNSTSLGGNKYLNFALVCLVEIPGYTLAWIAMNRFGRRRTLCGSLLLCTATCVAAVFVPQDLNWAVVLLFLIGKLGVTSSFGVIVVYTAELYPTAMRSIGVGTSSTVARVGAMLAPFVPLLDISAVPASQDALLWGIPGFDSNQKAEQNIGVPMGCAGCAQEHPHV</sequence>
<dbReference type="PANTHER" id="PTHR24064">
    <property type="entry name" value="SOLUTE CARRIER FAMILY 22 MEMBER"/>
    <property type="match status" value="1"/>
</dbReference>
<feature type="transmembrane region" description="Helical" evidence="5">
    <location>
        <begin position="211"/>
        <end position="234"/>
    </location>
</feature>
<dbReference type="GO" id="GO:0022857">
    <property type="term" value="F:transmembrane transporter activity"/>
    <property type="evidence" value="ECO:0007669"/>
    <property type="project" value="InterPro"/>
</dbReference>
<comment type="caution">
    <text evidence="7">The sequence shown here is derived from an EMBL/GenBank/DDBJ whole genome shotgun (WGS) entry which is preliminary data.</text>
</comment>
<evidence type="ECO:0000256" key="3">
    <source>
        <dbReference type="ARBA" id="ARBA00022989"/>
    </source>
</evidence>
<evidence type="ECO:0000313" key="8">
    <source>
        <dbReference type="Proteomes" id="UP000502823"/>
    </source>
</evidence>
<dbReference type="Proteomes" id="UP000502823">
    <property type="component" value="Unassembled WGS sequence"/>
</dbReference>
<comment type="subcellular location">
    <subcellularLocation>
        <location evidence="1">Membrane</location>
        <topology evidence="1">Multi-pass membrane protein</topology>
    </subcellularLocation>
</comment>
<dbReference type="Pfam" id="PF07690">
    <property type="entry name" value="MFS_1"/>
    <property type="match status" value="1"/>
</dbReference>
<keyword evidence="4 5" id="KW-0472">Membrane</keyword>
<feature type="transmembrane region" description="Helical" evidence="5">
    <location>
        <begin position="387"/>
        <end position="408"/>
    </location>
</feature>
<feature type="domain" description="Major facilitator superfamily (MFS) profile" evidence="6">
    <location>
        <begin position="110"/>
        <end position="542"/>
    </location>
</feature>
<gene>
    <name evidence="7" type="ORF">Cfor_01589</name>
</gene>
<evidence type="ECO:0000259" key="6">
    <source>
        <dbReference type="PROSITE" id="PS50850"/>
    </source>
</evidence>
<dbReference type="InterPro" id="IPR020846">
    <property type="entry name" value="MFS_dom"/>
</dbReference>
<feature type="transmembrane region" description="Helical" evidence="5">
    <location>
        <begin position="415"/>
        <end position="434"/>
    </location>
</feature>
<dbReference type="InParanoid" id="A0A6L2Q8U7"/>
<evidence type="ECO:0000313" key="7">
    <source>
        <dbReference type="EMBL" id="GFG40420.1"/>
    </source>
</evidence>
<proteinExistence type="predicted"/>
<keyword evidence="3 5" id="KW-1133">Transmembrane helix</keyword>
<feature type="transmembrane region" description="Helical" evidence="5">
    <location>
        <begin position="359"/>
        <end position="375"/>
    </location>
</feature>
<evidence type="ECO:0000256" key="4">
    <source>
        <dbReference type="ARBA" id="ARBA00023136"/>
    </source>
</evidence>
<feature type="transmembrane region" description="Helical" evidence="5">
    <location>
        <begin position="186"/>
        <end position="205"/>
    </location>
</feature>
<feature type="transmembrane region" description="Helical" evidence="5">
    <location>
        <begin position="157"/>
        <end position="179"/>
    </location>
</feature>
<feature type="transmembrane region" description="Helical" evidence="5">
    <location>
        <begin position="272"/>
        <end position="291"/>
    </location>
</feature>
<dbReference type="GO" id="GO:0016020">
    <property type="term" value="C:membrane"/>
    <property type="evidence" value="ECO:0007669"/>
    <property type="project" value="UniProtKB-SubCell"/>
</dbReference>
<reference evidence="8" key="1">
    <citation type="submission" date="2020-01" db="EMBL/GenBank/DDBJ databases">
        <title>Draft genome sequence of the Termite Coptotermes fromosanus.</title>
        <authorList>
            <person name="Itakura S."/>
            <person name="Yosikawa Y."/>
            <person name="Umezawa K."/>
        </authorList>
    </citation>
    <scope>NUCLEOTIDE SEQUENCE [LARGE SCALE GENOMIC DNA]</scope>
</reference>
<dbReference type="AlphaFoldDB" id="A0A6L2Q8U7"/>